<dbReference type="EMBL" id="BPLQ01000996">
    <property type="protein sequence ID" value="GIX77246.1"/>
    <property type="molecule type" value="Genomic_DNA"/>
</dbReference>
<keyword evidence="2" id="KW-1185">Reference proteome</keyword>
<reference evidence="1 2" key="1">
    <citation type="submission" date="2021-06" db="EMBL/GenBank/DDBJ databases">
        <title>Caerostris darwini draft genome.</title>
        <authorList>
            <person name="Kono N."/>
            <person name="Arakawa K."/>
        </authorList>
    </citation>
    <scope>NUCLEOTIDE SEQUENCE [LARGE SCALE GENOMIC DNA]</scope>
</reference>
<protein>
    <submittedName>
        <fullName evidence="1">Uncharacterized protein</fullName>
    </submittedName>
</protein>
<organism evidence="1 2">
    <name type="scientific">Caerostris darwini</name>
    <dbReference type="NCBI Taxonomy" id="1538125"/>
    <lineage>
        <taxon>Eukaryota</taxon>
        <taxon>Metazoa</taxon>
        <taxon>Ecdysozoa</taxon>
        <taxon>Arthropoda</taxon>
        <taxon>Chelicerata</taxon>
        <taxon>Arachnida</taxon>
        <taxon>Araneae</taxon>
        <taxon>Araneomorphae</taxon>
        <taxon>Entelegynae</taxon>
        <taxon>Araneoidea</taxon>
        <taxon>Araneidae</taxon>
        <taxon>Caerostris</taxon>
    </lineage>
</organism>
<comment type="caution">
    <text evidence="1">The sequence shown here is derived from an EMBL/GenBank/DDBJ whole genome shotgun (WGS) entry which is preliminary data.</text>
</comment>
<gene>
    <name evidence="1" type="ORF">CDAR_85831</name>
</gene>
<evidence type="ECO:0000313" key="2">
    <source>
        <dbReference type="Proteomes" id="UP001054837"/>
    </source>
</evidence>
<proteinExistence type="predicted"/>
<dbReference type="AlphaFoldDB" id="A0AAV4N0P4"/>
<evidence type="ECO:0000313" key="1">
    <source>
        <dbReference type="EMBL" id="GIX77246.1"/>
    </source>
</evidence>
<sequence length="99" mass="11367">MILFSEKPDILVAFQTFQFPWLPPCSAAMTNGLISRIVERSEGLRQFCAERKAKQEEEQKNNCSEFERFVASSGKYIKEIHFLSGMSSMTSHLSLDLSW</sequence>
<accession>A0AAV4N0P4</accession>
<name>A0AAV4N0P4_9ARAC</name>
<dbReference type="Proteomes" id="UP001054837">
    <property type="component" value="Unassembled WGS sequence"/>
</dbReference>